<dbReference type="EMBL" id="QLLG01000833">
    <property type="protein sequence ID" value="RMX61974.1"/>
    <property type="molecule type" value="Genomic_DNA"/>
</dbReference>
<keyword evidence="2" id="KW-1185">Reference proteome</keyword>
<evidence type="ECO:0000313" key="1">
    <source>
        <dbReference type="EMBL" id="RMX61974.1"/>
    </source>
</evidence>
<comment type="caution">
    <text evidence="1">The sequence shown here is derived from an EMBL/GenBank/DDBJ whole genome shotgun (WGS) entry which is preliminary data.</text>
</comment>
<reference evidence="1 2" key="1">
    <citation type="submission" date="2018-06" db="EMBL/GenBank/DDBJ databases">
        <title>Comparative genomics of downy mildews reveals potential adaptations to biotrophy.</title>
        <authorList>
            <person name="Fletcher K."/>
            <person name="Klosterman S.J."/>
            <person name="Derevnina L."/>
            <person name="Martin F."/>
            <person name="Koike S."/>
            <person name="Reyes Chin-Wo S."/>
            <person name="Mou B."/>
            <person name="Michelmore R."/>
        </authorList>
    </citation>
    <scope>NUCLEOTIDE SEQUENCE [LARGE SCALE GENOMIC DNA]</scope>
    <source>
        <strain evidence="1 2">R14</strain>
    </source>
</reference>
<dbReference type="VEuPathDB" id="FungiDB:DD237_005717"/>
<name>A0A3M6V6U2_9STRA</name>
<sequence length="431" mass="48293">MFNGRPLAPFELGAGVRQGDHLSPAHFVLFIEPFLNFLRVKIQDMGSLCGSSTHSVISFADDSTGLLHDLRHTKDFLGFTVVLPFRPWSAATAPLRLELEQLGVEVVGNSGRTKLLGIYYGPQLSNADRLQHLLAEMQARCFLWTHRSRTLRGQFSASVCHVPATGFQDQVSTLISRFLCKSKSNIALPKDWWFLPPGLGGLGLTPVSDMIHSLQVHMLCKVILAARTHSIAGVPSWVEPVIRLFDQAISPWGQDFDILYAPVSTSPDYAKSHRWAQLEDYWHSVLFVWNTRLRKKLARRQSSFDKLSIPILNNEQELFRPSDLYQVCGSTVTCETLSVFLRTLQHCRSTGASACSNLLARLHCFLGPLKVFPIGPAPTTRYFCAFHDWVFDDTTLEELIVSRIRSIIVKCINPVLPLSRLGLDEGPPPTM</sequence>
<proteinExistence type="predicted"/>
<gene>
    <name evidence="1" type="ORF">DD238_008349</name>
</gene>
<accession>A0A3M6V6U2</accession>
<organism evidence="1 2">
    <name type="scientific">Peronospora effusa</name>
    <dbReference type="NCBI Taxonomy" id="542832"/>
    <lineage>
        <taxon>Eukaryota</taxon>
        <taxon>Sar</taxon>
        <taxon>Stramenopiles</taxon>
        <taxon>Oomycota</taxon>
        <taxon>Peronosporomycetes</taxon>
        <taxon>Peronosporales</taxon>
        <taxon>Peronosporaceae</taxon>
        <taxon>Peronospora</taxon>
    </lineage>
</organism>
<dbReference type="Proteomes" id="UP000282087">
    <property type="component" value="Unassembled WGS sequence"/>
</dbReference>
<evidence type="ECO:0008006" key="3">
    <source>
        <dbReference type="Google" id="ProtNLM"/>
    </source>
</evidence>
<dbReference type="AlphaFoldDB" id="A0A3M6V6U2"/>
<evidence type="ECO:0000313" key="2">
    <source>
        <dbReference type="Proteomes" id="UP000282087"/>
    </source>
</evidence>
<protein>
    <recommendedName>
        <fullName evidence="3">Reverse transcriptase domain-containing protein</fullName>
    </recommendedName>
</protein>